<protein>
    <submittedName>
        <fullName evidence="1">Uncharacterized protein</fullName>
    </submittedName>
</protein>
<reference evidence="2" key="1">
    <citation type="submission" date="2021-01" db="EMBL/GenBank/DDBJ databases">
        <title>Caligus Genome Assembly.</title>
        <authorList>
            <person name="Gallardo-Escarate C."/>
        </authorList>
    </citation>
    <scope>NUCLEOTIDE SEQUENCE [LARGE SCALE GENOMIC DNA]</scope>
</reference>
<evidence type="ECO:0000313" key="1">
    <source>
        <dbReference type="EMBL" id="QQP54641.1"/>
    </source>
</evidence>
<dbReference type="Proteomes" id="UP000595437">
    <property type="component" value="Chromosome 5"/>
</dbReference>
<name>A0A7T8KF14_CALRO</name>
<feature type="non-terminal residue" evidence="1">
    <location>
        <position position="69"/>
    </location>
</feature>
<keyword evidence="2" id="KW-1185">Reference proteome</keyword>
<organism evidence="1 2">
    <name type="scientific">Caligus rogercresseyi</name>
    <name type="common">Sea louse</name>
    <dbReference type="NCBI Taxonomy" id="217165"/>
    <lineage>
        <taxon>Eukaryota</taxon>
        <taxon>Metazoa</taxon>
        <taxon>Ecdysozoa</taxon>
        <taxon>Arthropoda</taxon>
        <taxon>Crustacea</taxon>
        <taxon>Multicrustacea</taxon>
        <taxon>Hexanauplia</taxon>
        <taxon>Copepoda</taxon>
        <taxon>Siphonostomatoida</taxon>
        <taxon>Caligidae</taxon>
        <taxon>Caligus</taxon>
    </lineage>
</organism>
<dbReference type="AlphaFoldDB" id="A0A7T8KF14"/>
<dbReference type="EMBL" id="CP045894">
    <property type="protein sequence ID" value="QQP54641.1"/>
    <property type="molecule type" value="Genomic_DNA"/>
</dbReference>
<proteinExistence type="predicted"/>
<gene>
    <name evidence="1" type="ORF">FKW44_007534</name>
</gene>
<feature type="non-terminal residue" evidence="1">
    <location>
        <position position="1"/>
    </location>
</feature>
<evidence type="ECO:0000313" key="2">
    <source>
        <dbReference type="Proteomes" id="UP000595437"/>
    </source>
</evidence>
<accession>A0A7T8KF14</accession>
<sequence>FGQALLGEHDCRRKANSTNLQQAVTGGRLFKFFGEGLTYSKIRPLFTDAVLFCLKAGRELQNMFHNLIK</sequence>